<sequence length="148" mass="16281">MFVDDLQYGTTSASSEYFLTLLGVTPGDTDINSGIFIGIYHESIGVAGLHYIAFGIGLYGGVQIANAIQDNLYRRLSPDCGKDDCPEFRIPLMLPPTLYIRKRPSILDVTGTFHFQDGLCKMEYAGLLQTSYFLSLGEKPRQSRAAAT</sequence>
<evidence type="ECO:0000313" key="2">
    <source>
        <dbReference type="Proteomes" id="UP001175228"/>
    </source>
</evidence>
<evidence type="ECO:0000313" key="1">
    <source>
        <dbReference type="EMBL" id="KAK0496624.1"/>
    </source>
</evidence>
<keyword evidence="2" id="KW-1185">Reference proteome</keyword>
<accession>A0AA39Q7K6</accession>
<proteinExistence type="predicted"/>
<comment type="caution">
    <text evidence="1">The sequence shown here is derived from an EMBL/GenBank/DDBJ whole genome shotgun (WGS) entry which is preliminary data.</text>
</comment>
<gene>
    <name evidence="1" type="ORF">EDD18DRAFT_1332032</name>
</gene>
<reference evidence="1" key="1">
    <citation type="submission" date="2023-06" db="EMBL/GenBank/DDBJ databases">
        <authorList>
            <consortium name="Lawrence Berkeley National Laboratory"/>
            <person name="Ahrendt S."/>
            <person name="Sahu N."/>
            <person name="Indic B."/>
            <person name="Wong-Bajracharya J."/>
            <person name="Merenyi Z."/>
            <person name="Ke H.-M."/>
            <person name="Monk M."/>
            <person name="Kocsube S."/>
            <person name="Drula E."/>
            <person name="Lipzen A."/>
            <person name="Balint B."/>
            <person name="Henrissat B."/>
            <person name="Andreopoulos B."/>
            <person name="Martin F.M."/>
            <person name="Harder C.B."/>
            <person name="Rigling D."/>
            <person name="Ford K.L."/>
            <person name="Foster G.D."/>
            <person name="Pangilinan J."/>
            <person name="Papanicolaou A."/>
            <person name="Barry K."/>
            <person name="LaButti K."/>
            <person name="Viragh M."/>
            <person name="Koriabine M."/>
            <person name="Yan M."/>
            <person name="Riley R."/>
            <person name="Champramary S."/>
            <person name="Plett K.L."/>
            <person name="Tsai I.J."/>
            <person name="Slot J."/>
            <person name="Sipos G."/>
            <person name="Plett J."/>
            <person name="Nagy L.G."/>
            <person name="Grigoriev I.V."/>
        </authorList>
    </citation>
    <scope>NUCLEOTIDE SEQUENCE</scope>
    <source>
        <strain evidence="1">HWK02</strain>
    </source>
</reference>
<organism evidence="1 2">
    <name type="scientific">Armillaria luteobubalina</name>
    <dbReference type="NCBI Taxonomy" id="153913"/>
    <lineage>
        <taxon>Eukaryota</taxon>
        <taxon>Fungi</taxon>
        <taxon>Dikarya</taxon>
        <taxon>Basidiomycota</taxon>
        <taxon>Agaricomycotina</taxon>
        <taxon>Agaricomycetes</taxon>
        <taxon>Agaricomycetidae</taxon>
        <taxon>Agaricales</taxon>
        <taxon>Marasmiineae</taxon>
        <taxon>Physalacriaceae</taxon>
        <taxon>Armillaria</taxon>
    </lineage>
</organism>
<dbReference type="AlphaFoldDB" id="A0AA39Q7K6"/>
<dbReference type="EMBL" id="JAUEPU010000015">
    <property type="protein sequence ID" value="KAK0496624.1"/>
    <property type="molecule type" value="Genomic_DNA"/>
</dbReference>
<dbReference type="Proteomes" id="UP001175228">
    <property type="component" value="Unassembled WGS sequence"/>
</dbReference>
<protein>
    <submittedName>
        <fullName evidence="1">Uncharacterized protein</fullName>
    </submittedName>
</protein>
<name>A0AA39Q7K6_9AGAR</name>